<name>A0A9W8HSD8_9FUNG</name>
<dbReference type="Proteomes" id="UP001140094">
    <property type="component" value="Unassembled WGS sequence"/>
</dbReference>
<dbReference type="OrthoDB" id="5584477at2759"/>
<dbReference type="PANTHER" id="PTHR38248:SF2">
    <property type="entry name" value="FUNK1 11"/>
    <property type="match status" value="1"/>
</dbReference>
<proteinExistence type="predicted"/>
<dbReference type="InterPro" id="IPR011009">
    <property type="entry name" value="Kinase-like_dom_sf"/>
</dbReference>
<evidence type="ECO:0000313" key="3">
    <source>
        <dbReference type="Proteomes" id="UP001140094"/>
    </source>
</evidence>
<reference evidence="2" key="1">
    <citation type="submission" date="2022-07" db="EMBL/GenBank/DDBJ databases">
        <title>Phylogenomic reconstructions and comparative analyses of Kickxellomycotina fungi.</title>
        <authorList>
            <person name="Reynolds N.K."/>
            <person name="Stajich J.E."/>
            <person name="Barry K."/>
            <person name="Grigoriev I.V."/>
            <person name="Crous P."/>
            <person name="Smith M.E."/>
        </authorList>
    </citation>
    <scope>NUCLEOTIDE SEQUENCE</scope>
    <source>
        <strain evidence="2">NRRL 1565</strain>
    </source>
</reference>
<evidence type="ECO:0000313" key="2">
    <source>
        <dbReference type="EMBL" id="KAJ2800769.1"/>
    </source>
</evidence>
<dbReference type="EMBL" id="JANBUO010000926">
    <property type="protein sequence ID" value="KAJ2800769.1"/>
    <property type="molecule type" value="Genomic_DNA"/>
</dbReference>
<dbReference type="SUPFAM" id="SSF56112">
    <property type="entry name" value="Protein kinase-like (PK-like)"/>
    <property type="match status" value="1"/>
</dbReference>
<sequence>DDDNCSKIKLLGKIKDTLASKNGDFLYPEMVHGGYVHFMMNVIEEADTTNSIFNLFGTSRLEPPDMDYQESLQTNTAASDSDADRWKQQYLCARRQIVLTPIGKHIKQVKAQAKLILVLADAMRCHSAVNKDCDILHRDISTNNILAVDVRDSLPRGLLIDFDYGLATGTVRKGSRPERSETLPFMSIGNLAYIDTRCTALDNWESLLYLVCWTATIGIISKNRKDTQERREKELEENLFYIVTPSYD</sequence>
<dbReference type="Pfam" id="PF17667">
    <property type="entry name" value="Pkinase_fungal"/>
    <property type="match status" value="1"/>
</dbReference>
<accession>A0A9W8HSD8</accession>
<protein>
    <recommendedName>
        <fullName evidence="1">Fungal-type protein kinase domain-containing protein</fullName>
    </recommendedName>
</protein>
<evidence type="ECO:0000259" key="1">
    <source>
        <dbReference type="Pfam" id="PF17667"/>
    </source>
</evidence>
<feature type="domain" description="Fungal-type protein kinase" evidence="1">
    <location>
        <begin position="90"/>
        <end position="214"/>
    </location>
</feature>
<feature type="non-terminal residue" evidence="2">
    <location>
        <position position="1"/>
    </location>
</feature>
<organism evidence="2 3">
    <name type="scientific">Coemansia guatemalensis</name>
    <dbReference type="NCBI Taxonomy" id="2761395"/>
    <lineage>
        <taxon>Eukaryota</taxon>
        <taxon>Fungi</taxon>
        <taxon>Fungi incertae sedis</taxon>
        <taxon>Zoopagomycota</taxon>
        <taxon>Kickxellomycotina</taxon>
        <taxon>Kickxellomycetes</taxon>
        <taxon>Kickxellales</taxon>
        <taxon>Kickxellaceae</taxon>
        <taxon>Coemansia</taxon>
    </lineage>
</organism>
<dbReference type="InterPro" id="IPR040976">
    <property type="entry name" value="Pkinase_fungal"/>
</dbReference>
<gene>
    <name evidence="2" type="ORF">H4R20_003939</name>
</gene>
<dbReference type="PANTHER" id="PTHR38248">
    <property type="entry name" value="FUNK1 6"/>
    <property type="match status" value="1"/>
</dbReference>
<comment type="caution">
    <text evidence="2">The sequence shown here is derived from an EMBL/GenBank/DDBJ whole genome shotgun (WGS) entry which is preliminary data.</text>
</comment>
<dbReference type="AlphaFoldDB" id="A0A9W8HSD8"/>
<keyword evidence="3" id="KW-1185">Reference proteome</keyword>